<feature type="transmembrane region" description="Helical" evidence="2">
    <location>
        <begin position="6"/>
        <end position="22"/>
    </location>
</feature>
<feature type="region of interest" description="Disordered" evidence="1">
    <location>
        <begin position="92"/>
        <end position="140"/>
    </location>
</feature>
<evidence type="ECO:0000313" key="3">
    <source>
        <dbReference type="EMBL" id="CCC50587.1"/>
    </source>
</evidence>
<gene>
    <name evidence="3" type="ORF">TVY486_0904080</name>
</gene>
<name>G0U2T3_TRYVY</name>
<feature type="compositionally biased region" description="Basic and acidic residues" evidence="1">
    <location>
        <begin position="92"/>
        <end position="102"/>
    </location>
</feature>
<dbReference type="AlphaFoldDB" id="G0U2T3"/>
<accession>G0U2T3</accession>
<organism evidence="3">
    <name type="scientific">Trypanosoma vivax (strain Y486)</name>
    <dbReference type="NCBI Taxonomy" id="1055687"/>
    <lineage>
        <taxon>Eukaryota</taxon>
        <taxon>Discoba</taxon>
        <taxon>Euglenozoa</taxon>
        <taxon>Kinetoplastea</taxon>
        <taxon>Metakinetoplastina</taxon>
        <taxon>Trypanosomatida</taxon>
        <taxon>Trypanosomatidae</taxon>
        <taxon>Trypanosoma</taxon>
        <taxon>Duttonella</taxon>
    </lineage>
</organism>
<reference evidence="3" key="1">
    <citation type="journal article" date="2012" name="Proc. Natl. Acad. Sci. U.S.A.">
        <title>Antigenic diversity is generated by distinct evolutionary mechanisms in African trypanosome species.</title>
        <authorList>
            <person name="Jackson A.P."/>
            <person name="Berry A."/>
            <person name="Aslett M."/>
            <person name="Allison H.C."/>
            <person name="Burton P."/>
            <person name="Vavrova-Anderson J."/>
            <person name="Brown R."/>
            <person name="Browne H."/>
            <person name="Corton N."/>
            <person name="Hauser H."/>
            <person name="Gamble J."/>
            <person name="Gilderthorp R."/>
            <person name="Marcello L."/>
            <person name="McQuillan J."/>
            <person name="Otto T.D."/>
            <person name="Quail M.A."/>
            <person name="Sanders M.J."/>
            <person name="van Tonder A."/>
            <person name="Ginger M.L."/>
            <person name="Field M.C."/>
            <person name="Barry J.D."/>
            <person name="Hertz-Fowler C."/>
            <person name="Berriman M."/>
        </authorList>
    </citation>
    <scope>NUCLEOTIDE SEQUENCE</scope>
    <source>
        <strain evidence="3">Y486</strain>
    </source>
</reference>
<feature type="compositionally biased region" description="Polar residues" evidence="1">
    <location>
        <begin position="169"/>
        <end position="178"/>
    </location>
</feature>
<feature type="compositionally biased region" description="Low complexity" evidence="1">
    <location>
        <begin position="125"/>
        <end position="134"/>
    </location>
</feature>
<keyword evidence="2" id="KW-1133">Transmembrane helix</keyword>
<sequence>MLDHLFALGIAFVGLVVVYSLFRSIRSTDVVVATTEKPQRVQRKAKKAQTNKKENELELELNELIAREVNNQTASMRSDTRVTQPKLLENIQRDAAGRKNREQTTVPEKQMKVDLESGFQPVASQPKQRPQPKQVVKEQVDVDEELERKLSLFFSKTNRKEKKEFVPKTQDQQPSKGSGVSVIVKKNISNARTW</sequence>
<keyword evidence="2" id="KW-0472">Membrane</keyword>
<feature type="region of interest" description="Disordered" evidence="1">
    <location>
        <begin position="159"/>
        <end position="181"/>
    </location>
</feature>
<keyword evidence="2" id="KW-0812">Transmembrane</keyword>
<dbReference type="VEuPathDB" id="TriTrypDB:TvY486_0904080"/>
<dbReference type="EMBL" id="HE573025">
    <property type="protein sequence ID" value="CCC50587.1"/>
    <property type="molecule type" value="Genomic_DNA"/>
</dbReference>
<protein>
    <submittedName>
        <fullName evidence="3">Uncharacterized protein</fullName>
    </submittedName>
</protein>
<dbReference type="OMA" id="VESPKNM"/>
<evidence type="ECO:0000256" key="1">
    <source>
        <dbReference type="SAM" id="MobiDB-lite"/>
    </source>
</evidence>
<evidence type="ECO:0000256" key="2">
    <source>
        <dbReference type="SAM" id="Phobius"/>
    </source>
</evidence>
<proteinExistence type="predicted"/>